<dbReference type="EMBL" id="AP022599">
    <property type="protein sequence ID" value="BBY79379.1"/>
    <property type="molecule type" value="Genomic_DNA"/>
</dbReference>
<evidence type="ECO:0000259" key="8">
    <source>
        <dbReference type="PROSITE" id="PS50850"/>
    </source>
</evidence>
<dbReference type="AlphaFoldDB" id="A0A7I7UFD2"/>
<dbReference type="Gene3D" id="1.20.1250.20">
    <property type="entry name" value="MFS general substrate transporter like domains"/>
    <property type="match status" value="1"/>
</dbReference>
<dbReference type="PROSITE" id="PS50850">
    <property type="entry name" value="MFS"/>
    <property type="match status" value="1"/>
</dbReference>
<evidence type="ECO:0000313" key="10">
    <source>
        <dbReference type="Proteomes" id="UP000467252"/>
    </source>
</evidence>
<feature type="transmembrane region" description="Helical" evidence="7">
    <location>
        <begin position="330"/>
        <end position="350"/>
    </location>
</feature>
<dbReference type="PANTHER" id="PTHR42718">
    <property type="entry name" value="MAJOR FACILITATOR SUPERFAMILY MULTIDRUG TRANSPORTER MFSC"/>
    <property type="match status" value="1"/>
</dbReference>
<dbReference type="SUPFAM" id="SSF103473">
    <property type="entry name" value="MFS general substrate transporter"/>
    <property type="match status" value="1"/>
</dbReference>
<organism evidence="9 10">
    <name type="scientific">Mycolicibacterium pulveris</name>
    <name type="common">Mycobacterium pulveris</name>
    <dbReference type="NCBI Taxonomy" id="36813"/>
    <lineage>
        <taxon>Bacteria</taxon>
        <taxon>Bacillati</taxon>
        <taxon>Actinomycetota</taxon>
        <taxon>Actinomycetes</taxon>
        <taxon>Mycobacteriales</taxon>
        <taxon>Mycobacteriaceae</taxon>
        <taxon>Mycolicibacterium</taxon>
    </lineage>
</organism>
<sequence length="507" mass="51978">MLLVVTLAISDFTIADAVIPSIVRDLNLSVSDLGRSFTAYFAAAAASMVLMGRLGDVLGRRRLLLVAVALFAAGTLLSGIAWDSTTFFGGRVLAGLALAAALPNGLGVLNALYPSTGHDRERAFGLWATAIGAAAVLGPLIAGAAAATSVSWRWAFLGAIPLGLIAGVGIRAKIPDNEPRGRSHIDLGGALLLAVAVGGLALAVDTGARDWIGPPDRASGYPLLPAVLLLVSAAAFVALLAVQRHRFRRGREVIAPPAVLRSPSFRLATIGSAFMSVGDTGFQLALPLLLGFVLGATEFGVGAVLACYGVGALFGGPIAARLSRRFDDQLVARLALTSLPLLLLALLPFLSEHAPLAAIAALLVAYGLAWAIAYARLVNMSYQEVPEQDSAVAGGVQSAMRLLAGALGAAILTAMFAGVAAHRADDADDLDAATHIAVAESLDPSDVISSHQRLDPDPQPLSADGGAARVAEDAYTAGARAVILLAAAITAIALVVALRIPRPPLRR</sequence>
<gene>
    <name evidence="9" type="ORF">MPUL_05370</name>
</gene>
<evidence type="ECO:0000256" key="6">
    <source>
        <dbReference type="ARBA" id="ARBA00023136"/>
    </source>
</evidence>
<accession>A0A7I7UFD2</accession>
<keyword evidence="4 7" id="KW-0812">Transmembrane</keyword>
<feature type="transmembrane region" description="Helical" evidence="7">
    <location>
        <begin position="184"/>
        <end position="203"/>
    </location>
</feature>
<evidence type="ECO:0000256" key="4">
    <source>
        <dbReference type="ARBA" id="ARBA00022692"/>
    </source>
</evidence>
<keyword evidence="10" id="KW-1185">Reference proteome</keyword>
<feature type="transmembrane region" description="Helical" evidence="7">
    <location>
        <begin position="299"/>
        <end position="318"/>
    </location>
</feature>
<feature type="transmembrane region" description="Helical" evidence="7">
    <location>
        <begin position="223"/>
        <end position="242"/>
    </location>
</feature>
<evidence type="ECO:0000256" key="3">
    <source>
        <dbReference type="ARBA" id="ARBA00022475"/>
    </source>
</evidence>
<evidence type="ECO:0000256" key="2">
    <source>
        <dbReference type="ARBA" id="ARBA00022448"/>
    </source>
</evidence>
<keyword evidence="2" id="KW-0813">Transport</keyword>
<feature type="transmembrane region" description="Helical" evidence="7">
    <location>
        <begin position="270"/>
        <end position="293"/>
    </location>
</feature>
<dbReference type="Proteomes" id="UP000467252">
    <property type="component" value="Chromosome"/>
</dbReference>
<evidence type="ECO:0000256" key="1">
    <source>
        <dbReference type="ARBA" id="ARBA00004651"/>
    </source>
</evidence>
<dbReference type="PANTHER" id="PTHR42718:SF46">
    <property type="entry name" value="BLR6921 PROTEIN"/>
    <property type="match status" value="1"/>
</dbReference>
<keyword evidence="6 7" id="KW-0472">Membrane</keyword>
<feature type="transmembrane region" description="Helical" evidence="7">
    <location>
        <begin position="63"/>
        <end position="82"/>
    </location>
</feature>
<comment type="subcellular location">
    <subcellularLocation>
        <location evidence="1">Cell membrane</location>
        <topology evidence="1">Multi-pass membrane protein</topology>
    </subcellularLocation>
</comment>
<dbReference type="InterPro" id="IPR020846">
    <property type="entry name" value="MFS_dom"/>
</dbReference>
<feature type="transmembrane region" description="Helical" evidence="7">
    <location>
        <begin position="152"/>
        <end position="172"/>
    </location>
</feature>
<dbReference type="GO" id="GO:0005886">
    <property type="term" value="C:plasma membrane"/>
    <property type="evidence" value="ECO:0007669"/>
    <property type="project" value="UniProtKB-SubCell"/>
</dbReference>
<dbReference type="RefSeq" id="WP_163896912.1">
    <property type="nucleotide sequence ID" value="NZ_AP022599.1"/>
</dbReference>
<evidence type="ECO:0000256" key="7">
    <source>
        <dbReference type="SAM" id="Phobius"/>
    </source>
</evidence>
<name>A0A7I7UFD2_MYCPV</name>
<evidence type="ECO:0000313" key="9">
    <source>
        <dbReference type="EMBL" id="BBY79379.1"/>
    </source>
</evidence>
<reference evidence="9 10" key="1">
    <citation type="journal article" date="2019" name="Emerg. Microbes Infect.">
        <title>Comprehensive subspecies identification of 175 nontuberculous mycobacteria species based on 7547 genomic profiles.</title>
        <authorList>
            <person name="Matsumoto Y."/>
            <person name="Kinjo T."/>
            <person name="Motooka D."/>
            <person name="Nabeya D."/>
            <person name="Jung N."/>
            <person name="Uechi K."/>
            <person name="Horii T."/>
            <person name="Iida T."/>
            <person name="Fujita J."/>
            <person name="Nakamura S."/>
        </authorList>
    </citation>
    <scope>NUCLEOTIDE SEQUENCE [LARGE SCALE GENOMIC DNA]</scope>
    <source>
        <strain evidence="9 10">JCM 6370</strain>
    </source>
</reference>
<proteinExistence type="predicted"/>
<evidence type="ECO:0000256" key="5">
    <source>
        <dbReference type="ARBA" id="ARBA00022989"/>
    </source>
</evidence>
<dbReference type="Gene3D" id="1.20.1720.10">
    <property type="entry name" value="Multidrug resistance protein D"/>
    <property type="match status" value="1"/>
</dbReference>
<dbReference type="GO" id="GO:0022857">
    <property type="term" value="F:transmembrane transporter activity"/>
    <property type="evidence" value="ECO:0007669"/>
    <property type="project" value="InterPro"/>
</dbReference>
<dbReference type="InterPro" id="IPR011701">
    <property type="entry name" value="MFS"/>
</dbReference>
<feature type="transmembrane region" description="Helical" evidence="7">
    <location>
        <begin position="399"/>
        <end position="421"/>
    </location>
</feature>
<feature type="transmembrane region" description="Helical" evidence="7">
    <location>
        <begin position="481"/>
        <end position="500"/>
    </location>
</feature>
<feature type="domain" description="Major facilitator superfamily (MFS) profile" evidence="8">
    <location>
        <begin position="1"/>
        <end position="505"/>
    </location>
</feature>
<feature type="transmembrane region" description="Helical" evidence="7">
    <location>
        <begin position="33"/>
        <end position="51"/>
    </location>
</feature>
<dbReference type="Pfam" id="PF07690">
    <property type="entry name" value="MFS_1"/>
    <property type="match status" value="1"/>
</dbReference>
<feature type="transmembrane region" description="Helical" evidence="7">
    <location>
        <begin position="88"/>
        <end position="112"/>
    </location>
</feature>
<feature type="transmembrane region" description="Helical" evidence="7">
    <location>
        <begin position="356"/>
        <end position="378"/>
    </location>
</feature>
<keyword evidence="3" id="KW-1003">Cell membrane</keyword>
<keyword evidence="5 7" id="KW-1133">Transmembrane helix</keyword>
<feature type="transmembrane region" description="Helical" evidence="7">
    <location>
        <begin position="124"/>
        <end position="146"/>
    </location>
</feature>
<dbReference type="InterPro" id="IPR036259">
    <property type="entry name" value="MFS_trans_sf"/>
</dbReference>
<protein>
    <recommendedName>
        <fullName evidence="8">Major facilitator superfamily (MFS) profile domain-containing protein</fullName>
    </recommendedName>
</protein>